<sequence>MNSAPKLTMMSDVRSPLPSPIPAIEVLSAEKIYSNGTRALLPVNLTINQGEFVTLLGPSGCGKSTLLKMVAGLVEPSDGKLVLWRRDSRENVQVPLSFVFQEATLMPWSNVQNNVRLPLDLAGVPRAEANTRVSEALELVGLGKFANVLPRELSGGMQMRVSIARGLVTRPKLLLMDEPFGALDEITRNKLDSDLLRLWREQGLTVVFVTHSIHEAVFLSQRVIMMAARPRPGGGRYRHLRTVPAQRRFSRQSGFFTVCEAIAGQSAASKPIGYGVKICTHKNPLRGSTTPTFRKVLYPAVVAVIMVLLWQGWVSYFKIPQFSGAFTGGDAAKPVDQSGFADDVAAVYAENHPDLIFTLDHHRRSGWHLCWCKTGLLKPHCFPTSCSCR</sequence>
<organism evidence="6 7">
    <name type="scientific">Raoultella terrigena</name>
    <name type="common">Klebsiella terrigena</name>
    <dbReference type="NCBI Taxonomy" id="577"/>
    <lineage>
        <taxon>Bacteria</taxon>
        <taxon>Pseudomonadati</taxon>
        <taxon>Pseudomonadota</taxon>
        <taxon>Gammaproteobacteria</taxon>
        <taxon>Enterobacterales</taxon>
        <taxon>Enterobacteriaceae</taxon>
        <taxon>Klebsiella/Raoultella group</taxon>
        <taxon>Raoultella</taxon>
    </lineage>
</organism>
<keyword evidence="2" id="KW-0813">Transport</keyword>
<dbReference type="PROSITE" id="PS50893">
    <property type="entry name" value="ABC_TRANSPORTER_2"/>
    <property type="match status" value="1"/>
</dbReference>
<proteinExistence type="inferred from homology"/>
<dbReference type="EMBL" id="CABDVU010000001">
    <property type="protein sequence ID" value="VTN10154.1"/>
    <property type="molecule type" value="Genomic_DNA"/>
</dbReference>
<dbReference type="InterPro" id="IPR003593">
    <property type="entry name" value="AAA+_ATPase"/>
</dbReference>
<dbReference type="Pfam" id="PF00005">
    <property type="entry name" value="ABC_tran"/>
    <property type="match status" value="1"/>
</dbReference>
<dbReference type="GO" id="GO:0005524">
    <property type="term" value="F:ATP binding"/>
    <property type="evidence" value="ECO:0007669"/>
    <property type="project" value="UniProtKB-KW"/>
</dbReference>
<evidence type="ECO:0000313" key="7">
    <source>
        <dbReference type="Proteomes" id="UP000339249"/>
    </source>
</evidence>
<evidence type="ECO:0000256" key="4">
    <source>
        <dbReference type="ARBA" id="ARBA00022840"/>
    </source>
</evidence>
<protein>
    <submittedName>
        <fullName evidence="6">Bicarbonate transport ATP-binding protein CmpC</fullName>
        <ecNumber evidence="6">3.6.3.-</ecNumber>
    </submittedName>
</protein>
<dbReference type="EC" id="3.6.3.-" evidence="6"/>
<reference evidence="6 7" key="1">
    <citation type="submission" date="2019-04" db="EMBL/GenBank/DDBJ databases">
        <authorList>
            <consortium name="Pathogen Informatics"/>
        </authorList>
    </citation>
    <scope>NUCLEOTIDE SEQUENCE [LARGE SCALE GENOMIC DNA]</scope>
    <source>
        <strain evidence="6 7">NCTC9185</strain>
    </source>
</reference>
<dbReference type="AlphaFoldDB" id="A0A4V6J1H1"/>
<dbReference type="CDD" id="cd03293">
    <property type="entry name" value="ABC_NrtD_SsuB_transporters"/>
    <property type="match status" value="1"/>
</dbReference>
<dbReference type="Gene3D" id="3.40.50.300">
    <property type="entry name" value="P-loop containing nucleotide triphosphate hydrolases"/>
    <property type="match status" value="1"/>
</dbReference>
<dbReference type="PANTHER" id="PTHR42788:SF19">
    <property type="entry name" value="ALIPHATIC SULFONATES IMPORT ATP-BINDING PROTEIN SSUB 2"/>
    <property type="match status" value="1"/>
</dbReference>
<dbReference type="SUPFAM" id="SSF52540">
    <property type="entry name" value="P-loop containing nucleoside triphosphate hydrolases"/>
    <property type="match status" value="1"/>
</dbReference>
<evidence type="ECO:0000256" key="3">
    <source>
        <dbReference type="ARBA" id="ARBA00022741"/>
    </source>
</evidence>
<dbReference type="InterPro" id="IPR027417">
    <property type="entry name" value="P-loop_NTPase"/>
</dbReference>
<evidence type="ECO:0000259" key="5">
    <source>
        <dbReference type="PROSITE" id="PS50893"/>
    </source>
</evidence>
<feature type="domain" description="ABC transporter" evidence="5">
    <location>
        <begin position="24"/>
        <end position="253"/>
    </location>
</feature>
<dbReference type="InterPro" id="IPR017871">
    <property type="entry name" value="ABC_transporter-like_CS"/>
</dbReference>
<name>A0A4V6J1H1_RAOTE</name>
<evidence type="ECO:0000313" key="6">
    <source>
        <dbReference type="EMBL" id="VTN10154.1"/>
    </source>
</evidence>
<evidence type="ECO:0000256" key="2">
    <source>
        <dbReference type="ARBA" id="ARBA00022448"/>
    </source>
</evidence>
<accession>A0A4V6J1H1</accession>
<dbReference type="PROSITE" id="PS00211">
    <property type="entry name" value="ABC_TRANSPORTER_1"/>
    <property type="match status" value="1"/>
</dbReference>
<dbReference type="GO" id="GO:0016887">
    <property type="term" value="F:ATP hydrolysis activity"/>
    <property type="evidence" value="ECO:0007669"/>
    <property type="project" value="InterPro"/>
</dbReference>
<dbReference type="InterPro" id="IPR050166">
    <property type="entry name" value="ABC_transporter_ATP-bind"/>
</dbReference>
<dbReference type="PANTHER" id="PTHR42788">
    <property type="entry name" value="TAURINE IMPORT ATP-BINDING PROTEIN-RELATED"/>
    <property type="match status" value="1"/>
</dbReference>
<dbReference type="Proteomes" id="UP000339249">
    <property type="component" value="Unassembled WGS sequence"/>
</dbReference>
<evidence type="ECO:0000256" key="1">
    <source>
        <dbReference type="ARBA" id="ARBA00005417"/>
    </source>
</evidence>
<dbReference type="InterPro" id="IPR003439">
    <property type="entry name" value="ABC_transporter-like_ATP-bd"/>
</dbReference>
<gene>
    <name evidence="6" type="primary">cmpC_2</name>
    <name evidence="6" type="ORF">NCTC9185_02069</name>
</gene>
<keyword evidence="6" id="KW-0378">Hydrolase</keyword>
<comment type="similarity">
    <text evidence="1">Belongs to the ABC transporter superfamily.</text>
</comment>
<keyword evidence="4 6" id="KW-0067">ATP-binding</keyword>
<dbReference type="SMART" id="SM00382">
    <property type="entry name" value="AAA"/>
    <property type="match status" value="1"/>
</dbReference>
<keyword evidence="3" id="KW-0547">Nucleotide-binding</keyword>